<proteinExistence type="evidence at transcript level"/>
<organism evidence="3">
    <name type="scientific">Rhodnius neglectus</name>
    <dbReference type="NCBI Taxonomy" id="72488"/>
    <lineage>
        <taxon>Eukaryota</taxon>
        <taxon>Metazoa</taxon>
        <taxon>Ecdysozoa</taxon>
        <taxon>Arthropoda</taxon>
        <taxon>Hexapoda</taxon>
        <taxon>Insecta</taxon>
        <taxon>Pterygota</taxon>
        <taxon>Neoptera</taxon>
        <taxon>Paraneoptera</taxon>
        <taxon>Hemiptera</taxon>
        <taxon>Heteroptera</taxon>
        <taxon>Panheteroptera</taxon>
        <taxon>Cimicomorpha</taxon>
        <taxon>Reduviidae</taxon>
        <taxon>Triatominae</taxon>
        <taxon>Rhodnius</taxon>
    </lineage>
</organism>
<dbReference type="PANTHER" id="PTHR13336:SF3">
    <property type="entry name" value="OCIA DOMAIN-CONTAINING PROTEIN 1"/>
    <property type="match status" value="1"/>
</dbReference>
<evidence type="ECO:0000256" key="1">
    <source>
        <dbReference type="SAM" id="MobiDB-lite"/>
    </source>
</evidence>
<reference evidence="3" key="1">
    <citation type="journal article" date="2016" name="PLoS Negl. Trop. Dis.">
        <title>A Deep Insight into the Sialome of Rhodnius neglectus, a Vector of Chagas Disease.</title>
        <authorList>
            <person name="Santiago P.B."/>
            <person name="Assumpcao T.C."/>
            <person name="Araujo C.N."/>
            <person name="Bastos I.M."/>
            <person name="Neves D."/>
            <person name="Silva I.G."/>
            <person name="Charneau S."/>
            <person name="Queiroz R.M."/>
            <person name="Raiol T."/>
            <person name="Oliveira J.V."/>
            <person name="Sousa M.V."/>
            <person name="Calvo E."/>
            <person name="Ribeiro J.M."/>
            <person name="Santana J.M."/>
        </authorList>
    </citation>
    <scope>NUCLEOTIDE SEQUENCE</scope>
    <source>
        <tissue evidence="3">Salivary glands</tissue>
    </source>
</reference>
<dbReference type="GO" id="GO:0005768">
    <property type="term" value="C:endosome"/>
    <property type="evidence" value="ECO:0007669"/>
    <property type="project" value="TreeGrafter"/>
</dbReference>
<dbReference type="Pfam" id="PF07051">
    <property type="entry name" value="OCIA"/>
    <property type="match status" value="1"/>
</dbReference>
<feature type="region of interest" description="Disordered" evidence="1">
    <location>
        <begin position="164"/>
        <end position="258"/>
    </location>
</feature>
<dbReference type="PANTHER" id="PTHR13336">
    <property type="entry name" value="OVARIAN CARCINOMA IMMUNOREACTIVE ANTIGEN"/>
    <property type="match status" value="1"/>
</dbReference>
<protein>
    <submittedName>
        <fullName evidence="3">Putative ocia domain-containing protein 1</fullName>
    </submittedName>
</protein>
<dbReference type="EMBL" id="GDKW01000159">
    <property type="protein sequence ID" value="JAI56436.1"/>
    <property type="molecule type" value="mRNA"/>
</dbReference>
<dbReference type="InterPro" id="IPR040187">
    <property type="entry name" value="OCAD1/2"/>
</dbReference>
<evidence type="ECO:0000313" key="3">
    <source>
        <dbReference type="EMBL" id="JAI56436.1"/>
    </source>
</evidence>
<evidence type="ECO:0000259" key="2">
    <source>
        <dbReference type="Pfam" id="PF07051"/>
    </source>
</evidence>
<sequence>MTEPPPQTPYKFSHEELRVLEQCNRESFYQRCIPLATILGISTYYGVKTGSLLPNPRFGPTPKVFGAIVVGYLIGKLSYQGKCAEKLMALPNSRLGAMLRNKKAGKHGPLQDPSVSVLETEHPDPNTLYGKVPSSDFYSDVKQKSYMDIDTDRPNVAGLDDTFRPNVDDGLPPGFGPASLKEEELPPQTSHSTTYEELRRKNREEYELKKTKPYRGVLSPDEVPGALETRDYAQPNDPWPKPTEKRKTTNKYGDVFEK</sequence>
<feature type="domain" description="OCIA" evidence="2">
    <location>
        <begin position="10"/>
        <end position="94"/>
    </location>
</feature>
<dbReference type="AlphaFoldDB" id="A0A0P4VUP9"/>
<accession>A0A0P4VUP9</accession>
<dbReference type="InterPro" id="IPR009764">
    <property type="entry name" value="OCIA_dom"/>
</dbReference>
<name>A0A0P4VUP9_9HEMI</name>
<feature type="compositionally biased region" description="Basic and acidic residues" evidence="1">
    <location>
        <begin position="194"/>
        <end position="210"/>
    </location>
</feature>